<feature type="transmembrane region" description="Helical" evidence="2">
    <location>
        <begin position="169"/>
        <end position="188"/>
    </location>
</feature>
<gene>
    <name evidence="4" type="ORF">N0B31_11805</name>
</gene>
<feature type="transmembrane region" description="Helical" evidence="2">
    <location>
        <begin position="66"/>
        <end position="83"/>
    </location>
</feature>
<feature type="transmembrane region" description="Helical" evidence="2">
    <location>
        <begin position="39"/>
        <end position="59"/>
    </location>
</feature>
<feature type="transmembrane region" description="Helical" evidence="2">
    <location>
        <begin position="127"/>
        <end position="146"/>
    </location>
</feature>
<name>A0A9E7U9H2_9EURY</name>
<proteinExistence type="predicted"/>
<keyword evidence="5" id="KW-1185">Reference proteome</keyword>
<dbReference type="GeneID" id="74943117"/>
<dbReference type="EMBL" id="CP104003">
    <property type="protein sequence ID" value="UWM52834.1"/>
    <property type="molecule type" value="Genomic_DNA"/>
</dbReference>
<evidence type="ECO:0000256" key="2">
    <source>
        <dbReference type="SAM" id="Phobius"/>
    </source>
</evidence>
<dbReference type="SUPFAM" id="SSF52402">
    <property type="entry name" value="Adenine nucleotide alpha hydrolases-like"/>
    <property type="match status" value="2"/>
</dbReference>
<evidence type="ECO:0000259" key="3">
    <source>
        <dbReference type="Pfam" id="PF04982"/>
    </source>
</evidence>
<sequence length="491" mass="53216">MDAPDGLAERLRRVAARLRRLERREVRDLRAWLEHTNNLIHLSILVFVPLLVAAVSYLADRFAIQEVSFFLFPPLASATYTLFSDPEGRFASPWRFVGGLTTGALVGYATVQVGARVQGVTPAAVEVTALWAALSVFLAAATTWALDLEEPAAFSTALLTLVTRTTQEAYVVSVFLSSAFVTGVFVLWRRHLFEERARYLYSSIEGGDRVLVPWRGDYPLATAHLGAALTAGHEGSKVVLLGTVDEDAVTEFDVPVGVEGRPLSDGGTPDDGTTVQGHEGDTALSATRLERVAADLQRRYGVPTEVVLVSAADGRASAATVLDVVADTNCDLVVTGYETADGTLTRFVGDLFRSETDVLVHRSVDGRTEWRDVLVPVRKAGEVAHRMIEFATRFARDGGRVSVVHCIGSSRERSGASRMLSNLVETVGREVETHIAALPIESYLARVAGEYDLVVVGSSGDRSTASRLVSRPTFERLETVECDVAILDRNG</sequence>
<dbReference type="Proteomes" id="UP001057580">
    <property type="component" value="Chromosome"/>
</dbReference>
<dbReference type="AlphaFoldDB" id="A0A9E7U9H2"/>
<evidence type="ECO:0000313" key="4">
    <source>
        <dbReference type="EMBL" id="UWM52834.1"/>
    </source>
</evidence>
<accession>A0A9E7U9H2</accession>
<feature type="transmembrane region" description="Helical" evidence="2">
    <location>
        <begin position="95"/>
        <end position="115"/>
    </location>
</feature>
<reference evidence="4" key="1">
    <citation type="submission" date="2022-09" db="EMBL/GenBank/DDBJ databases">
        <title>Diverse halophilic archaea isolated from saline environments.</title>
        <authorList>
            <person name="Cui H.-L."/>
        </authorList>
    </citation>
    <scope>NUCLEOTIDE SEQUENCE</scope>
    <source>
        <strain evidence="4">ZS-35-S2</strain>
    </source>
</reference>
<feature type="domain" description="HPP transmembrane region" evidence="3">
    <location>
        <begin position="47"/>
        <end position="190"/>
    </location>
</feature>
<organism evidence="4 5">
    <name type="scientific">Salinirubellus salinus</name>
    <dbReference type="NCBI Taxonomy" id="1364945"/>
    <lineage>
        <taxon>Archaea</taxon>
        <taxon>Methanobacteriati</taxon>
        <taxon>Methanobacteriota</taxon>
        <taxon>Stenosarchaea group</taxon>
        <taxon>Halobacteria</taxon>
        <taxon>Halobacteriales</taxon>
        <taxon>Natronomonadaceae</taxon>
        <taxon>Salinirubellus</taxon>
    </lineage>
</organism>
<protein>
    <submittedName>
        <fullName evidence="4">HPP family protein</fullName>
    </submittedName>
</protein>
<dbReference type="InterPro" id="IPR058581">
    <property type="entry name" value="TM_HPP"/>
</dbReference>
<keyword evidence="2" id="KW-0472">Membrane</keyword>
<dbReference type="Pfam" id="PF04982">
    <property type="entry name" value="TM_HPP"/>
    <property type="match status" value="1"/>
</dbReference>
<dbReference type="RefSeq" id="WP_260591829.1">
    <property type="nucleotide sequence ID" value="NZ_CP104003.1"/>
</dbReference>
<keyword evidence="2" id="KW-1133">Transmembrane helix</keyword>
<dbReference type="Gene3D" id="3.40.50.12370">
    <property type="match status" value="1"/>
</dbReference>
<dbReference type="KEGG" id="ssai:N0B31_11805"/>
<feature type="region of interest" description="Disordered" evidence="1">
    <location>
        <begin position="259"/>
        <end position="279"/>
    </location>
</feature>
<evidence type="ECO:0000256" key="1">
    <source>
        <dbReference type="SAM" id="MobiDB-lite"/>
    </source>
</evidence>
<keyword evidence="2" id="KW-0812">Transmembrane</keyword>
<evidence type="ECO:0000313" key="5">
    <source>
        <dbReference type="Proteomes" id="UP001057580"/>
    </source>
</evidence>